<dbReference type="Proteomes" id="UP001057532">
    <property type="component" value="Chromosome"/>
</dbReference>
<keyword evidence="2" id="KW-1185">Reference proteome</keyword>
<dbReference type="RefSeq" id="WP_252780006.1">
    <property type="nucleotide sequence ID" value="NZ_CP097478.1"/>
</dbReference>
<dbReference type="EMBL" id="CP097478">
    <property type="protein sequence ID" value="USS93203.1"/>
    <property type="molecule type" value="Genomic_DNA"/>
</dbReference>
<sequence length="529" mass="59559">MARITKVIQLGGSQLLLQADLSAQFTFQYFPLKTPEDVLAMEDELVENNAIKGKYQTAVFLLGIQSFAYLMPELLQKLPAHQIIYDQAGQLPPEIEELLQTKLAKPVDLQDRLELARFIEEVFFGGQYGVRLGFEQLEITPAFKGCATQLGNGRLTLGPVELEHWTQAINERMTLALEPNTNFEFWPEFDLNSEAAVQFKLYLLDQTGQEVLDYLVVDGAAVCEQAYRFRTPTQSCMLYVSVFLQGQVTKFNLQNLHIRKYRRQFGTYLVDTQMITDPVNGHGQVAAYFNPGDGHPPLNVYFSGFRTAEGFEGNRMMSQLGDGHAPFLLIADERLAGGAFYIGSPEFEAAVIQTIQACLNQLHLSSHDLILSGLSMGTTAALYYAANLEPHAVIVGKPLVNLGTIAANERINRPHQFETSLDLLLLREGATDQAAQTRLNQYFWDNFATGDFTQTTFAIAYMRQDDYDTQAFHDLFRYLKDANPFTRILYKGLTGRHNDDTSGVVAWFQRQYENILASDFKRKGGVDAE</sequence>
<evidence type="ECO:0000313" key="1">
    <source>
        <dbReference type="EMBL" id="USS93203.1"/>
    </source>
</evidence>
<organism evidence="1 2">
    <name type="scientific">Fructilactobacillus ixorae</name>
    <dbReference type="NCBI Taxonomy" id="1750535"/>
    <lineage>
        <taxon>Bacteria</taxon>
        <taxon>Bacillati</taxon>
        <taxon>Bacillota</taxon>
        <taxon>Bacilli</taxon>
        <taxon>Lactobacillales</taxon>
        <taxon>Lactobacillaceae</taxon>
        <taxon>Fructilactobacillus</taxon>
    </lineage>
</organism>
<reference evidence="1" key="1">
    <citation type="submission" date="2022-05" db="EMBL/GenBank/DDBJ databases">
        <authorList>
            <person name="Oliphant S.A."/>
            <person name="Watson-Haigh N.S."/>
            <person name="Sumby K.M."/>
            <person name="Gardner J.M."/>
            <person name="Jiranek V."/>
        </authorList>
    </citation>
    <scope>NUCLEOTIDE SEQUENCE</scope>
    <source>
        <strain evidence="1">Ru20-1</strain>
    </source>
</reference>
<name>A0ABY5C4U9_9LACO</name>
<dbReference type="SUPFAM" id="SSF53474">
    <property type="entry name" value="alpha/beta-Hydrolases"/>
    <property type="match status" value="1"/>
</dbReference>
<dbReference type="Pfam" id="PF16929">
    <property type="entry name" value="Asp2"/>
    <property type="match status" value="1"/>
</dbReference>
<dbReference type="InterPro" id="IPR029058">
    <property type="entry name" value="AB_hydrolase_fold"/>
</dbReference>
<proteinExistence type="predicted"/>
<evidence type="ECO:0000313" key="2">
    <source>
        <dbReference type="Proteomes" id="UP001057532"/>
    </source>
</evidence>
<dbReference type="NCBIfam" id="TIGR03712">
    <property type="entry name" value="acc_sec_asp2"/>
    <property type="match status" value="1"/>
</dbReference>
<dbReference type="InterPro" id="IPR022267">
    <property type="entry name" value="Asp2"/>
</dbReference>
<accession>A0ABY5C4U9</accession>
<protein>
    <submittedName>
        <fullName evidence="1">Accessory Sec system protein Asp2</fullName>
    </submittedName>
</protein>
<gene>
    <name evidence="1" type="primary">asp2</name>
    <name evidence="1" type="ORF">M8332_06300</name>
</gene>